<proteinExistence type="predicted"/>
<evidence type="ECO:0000313" key="1">
    <source>
        <dbReference type="EMBL" id="QDT09495.1"/>
    </source>
</evidence>
<keyword evidence="2" id="KW-1185">Reference proteome</keyword>
<dbReference type="Proteomes" id="UP000319817">
    <property type="component" value="Chromosome"/>
</dbReference>
<dbReference type="EMBL" id="CP036526">
    <property type="protein sequence ID" value="QDT09495.1"/>
    <property type="molecule type" value="Genomic_DNA"/>
</dbReference>
<protein>
    <recommendedName>
        <fullName evidence="3">Tetratricopeptide repeat protein</fullName>
    </recommendedName>
</protein>
<dbReference type="SUPFAM" id="SSF48452">
    <property type="entry name" value="TPR-like"/>
    <property type="match status" value="1"/>
</dbReference>
<name>A0A517NQV5_9BACT</name>
<sequence length="192" mass="21380">MQSTSVDGQVSHGLNMPRLDEVLNNLHRHAASYPTRFANEQDQARARDDATKLSVFFDTLDQPDQKDGGMLLRSAMLNAMAHHLDIAGSMSKADQYFERLIQLKPDAANAHQQYGLFLASSARSKQAVKHLTQAKLLGARVGFPLAMAHFATGDRNAAIEQLNLYLQNQPHDQKARRMLAAIQDNRAFVKSK</sequence>
<dbReference type="AlphaFoldDB" id="A0A517NQV5"/>
<reference evidence="1 2" key="1">
    <citation type="submission" date="2019-02" db="EMBL/GenBank/DDBJ databases">
        <title>Deep-cultivation of Planctomycetes and their phenomic and genomic characterization uncovers novel biology.</title>
        <authorList>
            <person name="Wiegand S."/>
            <person name="Jogler M."/>
            <person name="Boedeker C."/>
            <person name="Pinto D."/>
            <person name="Vollmers J."/>
            <person name="Rivas-Marin E."/>
            <person name="Kohn T."/>
            <person name="Peeters S.H."/>
            <person name="Heuer A."/>
            <person name="Rast P."/>
            <person name="Oberbeckmann S."/>
            <person name="Bunk B."/>
            <person name="Jeske O."/>
            <person name="Meyerdierks A."/>
            <person name="Storesund J.E."/>
            <person name="Kallscheuer N."/>
            <person name="Luecker S."/>
            <person name="Lage O.M."/>
            <person name="Pohl T."/>
            <person name="Merkel B.J."/>
            <person name="Hornburger P."/>
            <person name="Mueller R.-W."/>
            <person name="Bruemmer F."/>
            <person name="Labrenz M."/>
            <person name="Spormann A.M."/>
            <person name="Op den Camp H."/>
            <person name="Overmann J."/>
            <person name="Amann R."/>
            <person name="Jetten M.S.M."/>
            <person name="Mascher T."/>
            <person name="Medema M.H."/>
            <person name="Devos D.P."/>
            <person name="Kaster A.-K."/>
            <person name="Ovreas L."/>
            <person name="Rohde M."/>
            <person name="Galperin M.Y."/>
            <person name="Jogler C."/>
        </authorList>
    </citation>
    <scope>NUCLEOTIDE SEQUENCE [LARGE SCALE GENOMIC DNA]</scope>
    <source>
        <strain evidence="1 2">K23_9</strain>
    </source>
</reference>
<organism evidence="1 2">
    <name type="scientific">Stieleria marina</name>
    <dbReference type="NCBI Taxonomy" id="1930275"/>
    <lineage>
        <taxon>Bacteria</taxon>
        <taxon>Pseudomonadati</taxon>
        <taxon>Planctomycetota</taxon>
        <taxon>Planctomycetia</taxon>
        <taxon>Pirellulales</taxon>
        <taxon>Pirellulaceae</taxon>
        <taxon>Stieleria</taxon>
    </lineage>
</organism>
<evidence type="ECO:0000313" key="2">
    <source>
        <dbReference type="Proteomes" id="UP000319817"/>
    </source>
</evidence>
<accession>A0A517NQV5</accession>
<evidence type="ECO:0008006" key="3">
    <source>
        <dbReference type="Google" id="ProtNLM"/>
    </source>
</evidence>
<dbReference type="InterPro" id="IPR011990">
    <property type="entry name" value="TPR-like_helical_dom_sf"/>
</dbReference>
<dbReference type="Gene3D" id="1.25.40.10">
    <property type="entry name" value="Tetratricopeptide repeat domain"/>
    <property type="match status" value="1"/>
</dbReference>
<gene>
    <name evidence="1" type="ORF">K239x_14410</name>
</gene>